<evidence type="ECO:0000256" key="3">
    <source>
        <dbReference type="ARBA" id="ARBA00004245"/>
    </source>
</evidence>
<gene>
    <name evidence="14" type="ORF">CSKR_203505</name>
</gene>
<dbReference type="GO" id="GO:0005886">
    <property type="term" value="C:plasma membrane"/>
    <property type="evidence" value="ECO:0007669"/>
    <property type="project" value="UniProtKB-SubCell"/>
</dbReference>
<evidence type="ECO:0000313" key="15">
    <source>
        <dbReference type="Proteomes" id="UP000286415"/>
    </source>
</evidence>
<protein>
    <recommendedName>
        <fullName evidence="12">Ciliogenesis-associated TTC17-interacting protein</fullName>
    </recommendedName>
</protein>
<evidence type="ECO:0000313" key="14">
    <source>
        <dbReference type="EMBL" id="KAG5446527.1"/>
    </source>
</evidence>
<accession>A0A8T1MAW9</accession>
<dbReference type="GO" id="GO:0005634">
    <property type="term" value="C:nucleus"/>
    <property type="evidence" value="ECO:0007669"/>
    <property type="project" value="UniProtKB-SubCell"/>
</dbReference>
<comment type="function">
    <text evidence="10">Plays a role in primary ciliogenesis by modulating actin polymerization.</text>
</comment>
<evidence type="ECO:0000256" key="5">
    <source>
        <dbReference type="ARBA" id="ARBA00022490"/>
    </source>
</evidence>
<evidence type="ECO:0000256" key="12">
    <source>
        <dbReference type="ARBA" id="ARBA00039249"/>
    </source>
</evidence>
<dbReference type="CDD" id="cd22973">
    <property type="entry name" value="DD_CATIP"/>
    <property type="match status" value="1"/>
</dbReference>
<dbReference type="GO" id="GO:0044782">
    <property type="term" value="P:cilium organization"/>
    <property type="evidence" value="ECO:0007669"/>
    <property type="project" value="TreeGrafter"/>
</dbReference>
<dbReference type="InterPro" id="IPR047501">
    <property type="entry name" value="DD_CATIP"/>
</dbReference>
<evidence type="ECO:0000256" key="4">
    <source>
        <dbReference type="ARBA" id="ARBA00022475"/>
    </source>
</evidence>
<keyword evidence="8" id="KW-0206">Cytoskeleton</keyword>
<evidence type="ECO:0000256" key="1">
    <source>
        <dbReference type="ARBA" id="ARBA00004123"/>
    </source>
</evidence>
<reference evidence="14 15" key="1">
    <citation type="journal article" date="2018" name="Biotechnol. Adv.">
        <title>Improved genomic resources and new bioinformatic workflow for the carcinogenic parasite Clonorchis sinensis: Biotechnological implications.</title>
        <authorList>
            <person name="Wang D."/>
            <person name="Korhonen P.K."/>
            <person name="Gasser R.B."/>
            <person name="Young N.D."/>
        </authorList>
    </citation>
    <scope>NUCLEOTIDE SEQUENCE [LARGE SCALE GENOMIC DNA]</scope>
    <source>
        <strain evidence="14">Cs-k2</strain>
    </source>
</reference>
<dbReference type="PANTHER" id="PTHR15505">
    <property type="entry name" value="RIIA DOMAIN-CONTAINING PROTEIN 1"/>
    <property type="match status" value="1"/>
</dbReference>
<keyword evidence="4" id="KW-1003">Cell membrane</keyword>
<dbReference type="PANTHER" id="PTHR15505:SF3">
    <property type="entry name" value="CILIOGENESIS-ASSOCIATED TTC17-INTERACTING PROTEIN"/>
    <property type="match status" value="1"/>
</dbReference>
<comment type="caution">
    <text evidence="14">The sequence shown here is derived from an EMBL/GenBank/DDBJ whole genome shotgun (WGS) entry which is preliminary data.</text>
</comment>
<dbReference type="GO" id="GO:0030041">
    <property type="term" value="P:actin filament polymerization"/>
    <property type="evidence" value="ECO:0007669"/>
    <property type="project" value="TreeGrafter"/>
</dbReference>
<proteinExistence type="inferred from homology"/>
<evidence type="ECO:0000256" key="2">
    <source>
        <dbReference type="ARBA" id="ARBA00004236"/>
    </source>
</evidence>
<keyword evidence="7" id="KW-0472">Membrane</keyword>
<dbReference type="OrthoDB" id="6334211at2759"/>
<evidence type="ECO:0000256" key="9">
    <source>
        <dbReference type="ARBA" id="ARBA00023242"/>
    </source>
</evidence>
<sequence length="366" mass="41822">MTTIYSPLTSAAQSYTRYFSDAERVVALNDTYVDFVKSITAEDIKGVLFEDHLCCVTASDEMVGSYECIAERDTHGLAGHQGLIRITASTNGKIESTQFVTTLDALVDFNLATISQTHVEKTTSEDNVSTRTVSLNRTMDGYEASREVIENNKKTFERFYYTEKCLDGFLSEGANLLLQRLMVKRGLKSYFESVGLDSECHPCMISYIYLNDRTLPIGKQEVRVNGIERTVHSTVGLPLSWQTYFMADGHLILRLQVGSPIVIKIQEVPERFVQDQFLEQPEIPRPEFNWRDDMELYSRFLSQKDAIKADYLLYLRNHPVVKEMLSDFLQALLMRKPDNTIEFAVEFFKSFSSYGLPTKLHLSTHN</sequence>
<keyword evidence="5" id="KW-0963">Cytoplasm</keyword>
<name>A0A8T1MAW9_CLOSI</name>
<dbReference type="Proteomes" id="UP000286415">
    <property type="component" value="Unassembled WGS sequence"/>
</dbReference>
<keyword evidence="9" id="KW-0539">Nucleus</keyword>
<dbReference type="EMBL" id="NIRI02000056">
    <property type="protein sequence ID" value="KAG5446527.1"/>
    <property type="molecule type" value="Genomic_DNA"/>
</dbReference>
<keyword evidence="6" id="KW-0970">Cilium biogenesis/degradation</keyword>
<dbReference type="Pfam" id="PF21772">
    <property type="entry name" value="CATIP_N"/>
    <property type="match status" value="1"/>
</dbReference>
<comment type="subcellular location">
    <subcellularLocation>
        <location evidence="2">Cell membrane</location>
    </subcellularLocation>
    <subcellularLocation>
        <location evidence="3">Cytoplasm</location>
        <location evidence="3">Cytoskeleton</location>
    </subcellularLocation>
    <subcellularLocation>
        <location evidence="1">Nucleus</location>
    </subcellularLocation>
</comment>
<keyword evidence="15" id="KW-1185">Reference proteome</keyword>
<evidence type="ECO:0000259" key="13">
    <source>
        <dbReference type="Pfam" id="PF21772"/>
    </source>
</evidence>
<comment type="similarity">
    <text evidence="11">Belongs to the CATIP family.</text>
</comment>
<dbReference type="InterPro" id="IPR048777">
    <property type="entry name" value="CATIP_N"/>
</dbReference>
<evidence type="ECO:0000256" key="11">
    <source>
        <dbReference type="ARBA" id="ARBA00037938"/>
    </source>
</evidence>
<reference evidence="14 15" key="2">
    <citation type="journal article" date="2021" name="Genomics">
        <title>High-quality reference genome for Clonorchis sinensis.</title>
        <authorList>
            <person name="Young N.D."/>
            <person name="Stroehlein A.J."/>
            <person name="Kinkar L."/>
            <person name="Wang T."/>
            <person name="Sohn W.M."/>
            <person name="Chang B.C.H."/>
            <person name="Kaur P."/>
            <person name="Weisz D."/>
            <person name="Dudchenko O."/>
            <person name="Aiden E.L."/>
            <person name="Korhonen P.K."/>
            <person name="Gasser R.B."/>
        </authorList>
    </citation>
    <scope>NUCLEOTIDE SEQUENCE [LARGE SCALE GENOMIC DNA]</scope>
    <source>
        <strain evidence="14">Cs-k2</strain>
    </source>
</reference>
<feature type="domain" description="Ciliogenesis-associated TTC17-interacting protein N-terminal" evidence="13">
    <location>
        <begin position="33"/>
        <end position="260"/>
    </location>
</feature>
<dbReference type="GO" id="GO:0005856">
    <property type="term" value="C:cytoskeleton"/>
    <property type="evidence" value="ECO:0007669"/>
    <property type="project" value="UniProtKB-SubCell"/>
</dbReference>
<evidence type="ECO:0000256" key="6">
    <source>
        <dbReference type="ARBA" id="ARBA00022794"/>
    </source>
</evidence>
<evidence type="ECO:0000256" key="7">
    <source>
        <dbReference type="ARBA" id="ARBA00023136"/>
    </source>
</evidence>
<dbReference type="AlphaFoldDB" id="A0A8T1MAW9"/>
<evidence type="ECO:0000256" key="8">
    <source>
        <dbReference type="ARBA" id="ARBA00023212"/>
    </source>
</evidence>
<evidence type="ECO:0000256" key="10">
    <source>
        <dbReference type="ARBA" id="ARBA00037538"/>
    </source>
</evidence>
<dbReference type="SUPFAM" id="SSF47391">
    <property type="entry name" value="Dimerization-anchoring domain of cAMP-dependent PK regulatory subunit"/>
    <property type="match status" value="1"/>
</dbReference>
<organism evidence="14 15">
    <name type="scientific">Clonorchis sinensis</name>
    <name type="common">Chinese liver fluke</name>
    <dbReference type="NCBI Taxonomy" id="79923"/>
    <lineage>
        <taxon>Eukaryota</taxon>
        <taxon>Metazoa</taxon>
        <taxon>Spiralia</taxon>
        <taxon>Lophotrochozoa</taxon>
        <taxon>Platyhelminthes</taxon>
        <taxon>Trematoda</taxon>
        <taxon>Digenea</taxon>
        <taxon>Opisthorchiida</taxon>
        <taxon>Opisthorchiata</taxon>
        <taxon>Opisthorchiidae</taxon>
        <taxon>Clonorchis</taxon>
    </lineage>
</organism>